<evidence type="ECO:0000256" key="1">
    <source>
        <dbReference type="ARBA" id="ARBA00022491"/>
    </source>
</evidence>
<evidence type="ECO:0000256" key="2">
    <source>
        <dbReference type="ARBA" id="ARBA00023125"/>
    </source>
</evidence>
<dbReference type="InterPro" id="IPR050624">
    <property type="entry name" value="HTH-type_Tx_Regulator"/>
</dbReference>
<dbReference type="InterPro" id="IPR036271">
    <property type="entry name" value="Tet_transcr_reg_TetR-rel_C_sf"/>
</dbReference>
<keyword evidence="6" id="KW-1185">Reference proteome</keyword>
<evidence type="ECO:0000313" key="6">
    <source>
        <dbReference type="Proteomes" id="UP000679749"/>
    </source>
</evidence>
<dbReference type="InterPro" id="IPR001647">
    <property type="entry name" value="HTH_TetR"/>
</dbReference>
<dbReference type="InterPro" id="IPR009057">
    <property type="entry name" value="Homeodomain-like_sf"/>
</dbReference>
<evidence type="ECO:0000256" key="3">
    <source>
        <dbReference type="PROSITE-ProRule" id="PRU00335"/>
    </source>
</evidence>
<sequence length="208" mass="24543">MKEYTYTQSSAPKTDRGTKTKQKLLVAAEEVFGEMGFFQAGITDVTKKAKVSQGTFYTYFQSKEDIYRELVMDMQKQLRKAIRLGTQGIHNRLELEKKGFEIFFNFLKEHRYLFRLFRQAEFVDENLHRNYFQTFTKGYIEGLAEAQDKGEVRKLDPEMLVYIFMGITDYLGMKWVLWENREVTDSMIEEVMSFIKYGIANNLDTKGE</sequence>
<evidence type="ECO:0000313" key="5">
    <source>
        <dbReference type="EMBL" id="MBS4214961.1"/>
    </source>
</evidence>
<feature type="DNA-binding region" description="H-T-H motif" evidence="3">
    <location>
        <begin position="41"/>
        <end position="60"/>
    </location>
</feature>
<dbReference type="EMBL" id="JAGYPF010000004">
    <property type="protein sequence ID" value="MBS4214961.1"/>
    <property type="molecule type" value="Genomic_DNA"/>
</dbReference>
<dbReference type="RefSeq" id="WP_213119460.1">
    <property type="nucleotide sequence ID" value="NZ_JAGYPF010000004.1"/>
</dbReference>
<keyword evidence="1" id="KW-0678">Repressor</keyword>
<feature type="domain" description="HTH tetR-type" evidence="4">
    <location>
        <begin position="18"/>
        <end position="78"/>
    </location>
</feature>
<dbReference type="SUPFAM" id="SSF46689">
    <property type="entry name" value="Homeodomain-like"/>
    <property type="match status" value="1"/>
</dbReference>
<dbReference type="PROSITE" id="PS50977">
    <property type="entry name" value="HTH_TETR_2"/>
    <property type="match status" value="1"/>
</dbReference>
<protein>
    <submittedName>
        <fullName evidence="5">TetR/AcrR family transcriptional regulator</fullName>
    </submittedName>
</protein>
<dbReference type="PANTHER" id="PTHR43479:SF11">
    <property type="entry name" value="ACREF_ENVCD OPERON REPRESSOR-RELATED"/>
    <property type="match status" value="1"/>
</dbReference>
<reference evidence="5" key="1">
    <citation type="submission" date="2021-05" db="EMBL/GenBank/DDBJ databases">
        <title>Novel Bacillus species.</title>
        <authorList>
            <person name="Liu G."/>
        </authorList>
    </citation>
    <scope>NUCLEOTIDE SEQUENCE</scope>
    <source>
        <strain evidence="5">FJAT-49825</strain>
    </source>
</reference>
<gene>
    <name evidence="5" type="ORF">KHA99_21170</name>
</gene>
<dbReference type="SUPFAM" id="SSF48498">
    <property type="entry name" value="Tetracyclin repressor-like, C-terminal domain"/>
    <property type="match status" value="1"/>
</dbReference>
<keyword evidence="2 3" id="KW-0238">DNA-binding</keyword>
<organism evidence="5 6">
    <name type="scientific">Neobacillus rhizophilus</name>
    <dbReference type="NCBI Taxonomy" id="2833579"/>
    <lineage>
        <taxon>Bacteria</taxon>
        <taxon>Bacillati</taxon>
        <taxon>Bacillota</taxon>
        <taxon>Bacilli</taxon>
        <taxon>Bacillales</taxon>
        <taxon>Bacillaceae</taxon>
        <taxon>Neobacillus</taxon>
    </lineage>
</organism>
<dbReference type="GO" id="GO:0003677">
    <property type="term" value="F:DNA binding"/>
    <property type="evidence" value="ECO:0007669"/>
    <property type="project" value="UniProtKB-UniRule"/>
</dbReference>
<evidence type="ECO:0000259" key="4">
    <source>
        <dbReference type="PROSITE" id="PS50977"/>
    </source>
</evidence>
<proteinExistence type="predicted"/>
<accession>A0A942U9P9</accession>
<dbReference type="Proteomes" id="UP000679749">
    <property type="component" value="Unassembled WGS sequence"/>
</dbReference>
<dbReference type="Pfam" id="PF00440">
    <property type="entry name" value="TetR_N"/>
    <property type="match status" value="1"/>
</dbReference>
<name>A0A942U9P9_9BACI</name>
<dbReference type="Gene3D" id="1.10.357.10">
    <property type="entry name" value="Tetracycline Repressor, domain 2"/>
    <property type="match status" value="1"/>
</dbReference>
<dbReference type="PANTHER" id="PTHR43479">
    <property type="entry name" value="ACREF/ENVCD OPERON REPRESSOR-RELATED"/>
    <property type="match status" value="1"/>
</dbReference>
<dbReference type="AlphaFoldDB" id="A0A942U9P9"/>
<comment type="caution">
    <text evidence="5">The sequence shown here is derived from an EMBL/GenBank/DDBJ whole genome shotgun (WGS) entry which is preliminary data.</text>
</comment>
<dbReference type="PRINTS" id="PR00455">
    <property type="entry name" value="HTHTETR"/>
</dbReference>